<dbReference type="SUPFAM" id="SSF48452">
    <property type="entry name" value="TPR-like"/>
    <property type="match status" value="2"/>
</dbReference>
<evidence type="ECO:0000256" key="1">
    <source>
        <dbReference type="PROSITE-ProRule" id="PRU00339"/>
    </source>
</evidence>
<dbReference type="AlphaFoldDB" id="A0A9X3CA00"/>
<dbReference type="InterPro" id="IPR011990">
    <property type="entry name" value="TPR-like_helical_dom_sf"/>
</dbReference>
<keyword evidence="2" id="KW-0812">Transmembrane</keyword>
<dbReference type="EMBL" id="JAOZEV010000020">
    <property type="protein sequence ID" value="MCV9934302.1"/>
    <property type="molecule type" value="Genomic_DNA"/>
</dbReference>
<proteinExistence type="predicted"/>
<evidence type="ECO:0008006" key="5">
    <source>
        <dbReference type="Google" id="ProtNLM"/>
    </source>
</evidence>
<accession>A0A9X3CA00</accession>
<keyword evidence="2" id="KW-1133">Transmembrane helix</keyword>
<dbReference type="SUPFAM" id="SSF46894">
    <property type="entry name" value="C-terminal effector domain of the bipartite response regulators"/>
    <property type="match status" value="1"/>
</dbReference>
<protein>
    <recommendedName>
        <fullName evidence="5">Tetratricopeptide repeat protein</fullName>
    </recommendedName>
</protein>
<dbReference type="RefSeq" id="WP_264288484.1">
    <property type="nucleotide sequence ID" value="NZ_JAOZEV010000020.1"/>
</dbReference>
<gene>
    <name evidence="3" type="ORF">OIU80_18645</name>
</gene>
<dbReference type="InterPro" id="IPR016032">
    <property type="entry name" value="Sig_transdc_resp-reg_C-effctor"/>
</dbReference>
<feature type="transmembrane region" description="Helical" evidence="2">
    <location>
        <begin position="335"/>
        <end position="354"/>
    </location>
</feature>
<feature type="repeat" description="TPR" evidence="1">
    <location>
        <begin position="233"/>
        <end position="266"/>
    </location>
</feature>
<sequence length="489" mass="56913">MKRVLLFILLCTYNIVISQNNVSKIDSLLHHAINIENDFPLESQLEAIKVISLAKELDYKNGVILAEIFLSESYTRSKDNKLALYYATQADKIITNSEPYLKSKALRLRGVSLARLGFYNDASKLLKESIVYAKKIKDENDRNRSLGFIYGNIALNHEENEIDEASVGYYYRKSYLFFENIDEDNPHKSRCMAFANVILGSFYLKKHEFGKAELYLKSAARLSKELKLDFITIEAVSGLGSLSFYGGNYNDAKKYFQEALLLAKENGRIFYINDLYYNLSRTYNVLKIQDSTKYYRYKYITLNDSLAKLHKEAIYTSLKIFLEEKDEKMTTNVEVIITLLSLLFIIIIITFVYIKEYRKRFVKVKKESNYVDNQLERKIELIEKLTSKKTNKEVEGADLKLLVMEGSPLFFAKFKEMYPEYIDKIIKITPTIVSSELRFCALLKLGFSTNEIAIYTKSTIRAVQSKRYRLRKKLNVPPDVDLYDWLINI</sequence>
<name>A0A9X3CA00_9FLAO</name>
<dbReference type="InterPro" id="IPR019734">
    <property type="entry name" value="TPR_rpt"/>
</dbReference>
<keyword evidence="1" id="KW-0802">TPR repeat</keyword>
<evidence type="ECO:0000313" key="3">
    <source>
        <dbReference type="EMBL" id="MCV9934302.1"/>
    </source>
</evidence>
<dbReference type="Gene3D" id="1.25.40.10">
    <property type="entry name" value="Tetratricopeptide repeat domain"/>
    <property type="match status" value="2"/>
</dbReference>
<evidence type="ECO:0000313" key="4">
    <source>
        <dbReference type="Proteomes" id="UP001151133"/>
    </source>
</evidence>
<organism evidence="3 4">
    <name type="scientific">Flavobacterium frigoritolerans</name>
    <dbReference type="NCBI Taxonomy" id="2987686"/>
    <lineage>
        <taxon>Bacteria</taxon>
        <taxon>Pseudomonadati</taxon>
        <taxon>Bacteroidota</taxon>
        <taxon>Flavobacteriia</taxon>
        <taxon>Flavobacteriales</taxon>
        <taxon>Flavobacteriaceae</taxon>
        <taxon>Flavobacterium</taxon>
    </lineage>
</organism>
<evidence type="ECO:0000256" key="2">
    <source>
        <dbReference type="SAM" id="Phobius"/>
    </source>
</evidence>
<reference evidence="3" key="1">
    <citation type="submission" date="2022-10" db="EMBL/GenBank/DDBJ databases">
        <title>Two novel species of Flavobacterium.</title>
        <authorList>
            <person name="Liu Q."/>
            <person name="Xin Y.-H."/>
        </authorList>
    </citation>
    <scope>NUCLEOTIDE SEQUENCE</scope>
    <source>
        <strain evidence="3">LS1R47</strain>
    </source>
</reference>
<keyword evidence="2" id="KW-0472">Membrane</keyword>
<dbReference type="SMART" id="SM00028">
    <property type="entry name" value="TPR"/>
    <property type="match status" value="3"/>
</dbReference>
<keyword evidence="4" id="KW-1185">Reference proteome</keyword>
<dbReference type="GO" id="GO:0003677">
    <property type="term" value="F:DNA binding"/>
    <property type="evidence" value="ECO:0007669"/>
    <property type="project" value="InterPro"/>
</dbReference>
<dbReference type="GO" id="GO:0006355">
    <property type="term" value="P:regulation of DNA-templated transcription"/>
    <property type="evidence" value="ECO:0007669"/>
    <property type="project" value="InterPro"/>
</dbReference>
<dbReference type="Proteomes" id="UP001151133">
    <property type="component" value="Unassembled WGS sequence"/>
</dbReference>
<comment type="caution">
    <text evidence="3">The sequence shown here is derived from an EMBL/GenBank/DDBJ whole genome shotgun (WGS) entry which is preliminary data.</text>
</comment>
<dbReference type="PROSITE" id="PS50005">
    <property type="entry name" value="TPR"/>
    <property type="match status" value="1"/>
</dbReference>